<feature type="region of interest" description="Disordered" evidence="1">
    <location>
        <begin position="86"/>
        <end position="132"/>
    </location>
</feature>
<feature type="compositionally biased region" description="Basic and acidic residues" evidence="1">
    <location>
        <begin position="86"/>
        <end position="110"/>
    </location>
</feature>
<organism evidence="3 4">
    <name type="scientific">Viridothelium virens</name>
    <name type="common">Speckled blister lichen</name>
    <name type="synonym">Trypethelium virens</name>
    <dbReference type="NCBI Taxonomy" id="1048519"/>
    <lineage>
        <taxon>Eukaryota</taxon>
        <taxon>Fungi</taxon>
        <taxon>Dikarya</taxon>
        <taxon>Ascomycota</taxon>
        <taxon>Pezizomycotina</taxon>
        <taxon>Dothideomycetes</taxon>
        <taxon>Dothideomycetes incertae sedis</taxon>
        <taxon>Trypetheliales</taxon>
        <taxon>Trypetheliaceae</taxon>
        <taxon>Viridothelium</taxon>
    </lineage>
</organism>
<dbReference type="Gene3D" id="1.20.1280.50">
    <property type="match status" value="1"/>
</dbReference>
<dbReference type="InterPro" id="IPR009976">
    <property type="entry name" value="Sec10-like"/>
</dbReference>
<dbReference type="SUPFAM" id="SSF81383">
    <property type="entry name" value="F-box domain"/>
    <property type="match status" value="1"/>
</dbReference>
<name>A0A6A6HN88_VIRVR</name>
<reference evidence="3" key="1">
    <citation type="journal article" date="2020" name="Stud. Mycol.">
        <title>101 Dothideomycetes genomes: a test case for predicting lifestyles and emergence of pathogens.</title>
        <authorList>
            <person name="Haridas S."/>
            <person name="Albert R."/>
            <person name="Binder M."/>
            <person name="Bloem J."/>
            <person name="Labutti K."/>
            <person name="Salamov A."/>
            <person name="Andreopoulos B."/>
            <person name="Baker S."/>
            <person name="Barry K."/>
            <person name="Bills G."/>
            <person name="Bluhm B."/>
            <person name="Cannon C."/>
            <person name="Castanera R."/>
            <person name="Culley D."/>
            <person name="Daum C."/>
            <person name="Ezra D."/>
            <person name="Gonzalez J."/>
            <person name="Henrissat B."/>
            <person name="Kuo A."/>
            <person name="Liang C."/>
            <person name="Lipzen A."/>
            <person name="Lutzoni F."/>
            <person name="Magnuson J."/>
            <person name="Mondo S."/>
            <person name="Nolan M."/>
            <person name="Ohm R."/>
            <person name="Pangilinan J."/>
            <person name="Park H.-J."/>
            <person name="Ramirez L."/>
            <person name="Alfaro M."/>
            <person name="Sun H."/>
            <person name="Tritt A."/>
            <person name="Yoshinaga Y."/>
            <person name="Zwiers L.-H."/>
            <person name="Turgeon B."/>
            <person name="Goodwin S."/>
            <person name="Spatafora J."/>
            <person name="Crous P."/>
            <person name="Grigoriev I."/>
        </authorList>
    </citation>
    <scope>NUCLEOTIDE SEQUENCE</scope>
    <source>
        <strain evidence="3">Tuck. ex Michener</strain>
    </source>
</reference>
<evidence type="ECO:0000313" key="3">
    <source>
        <dbReference type="EMBL" id="KAF2239342.1"/>
    </source>
</evidence>
<dbReference type="OrthoDB" id="5554140at2759"/>
<dbReference type="SMART" id="SM00256">
    <property type="entry name" value="FBOX"/>
    <property type="match status" value="1"/>
</dbReference>
<feature type="compositionally biased region" description="Polar residues" evidence="1">
    <location>
        <begin position="568"/>
        <end position="577"/>
    </location>
</feature>
<dbReference type="Pfam" id="PF12937">
    <property type="entry name" value="F-box-like"/>
    <property type="match status" value="1"/>
</dbReference>
<dbReference type="GO" id="GO:0000145">
    <property type="term" value="C:exocyst"/>
    <property type="evidence" value="ECO:0007669"/>
    <property type="project" value="TreeGrafter"/>
</dbReference>
<accession>A0A6A6HN88</accession>
<dbReference type="EMBL" id="ML991773">
    <property type="protein sequence ID" value="KAF2239342.1"/>
    <property type="molecule type" value="Genomic_DNA"/>
</dbReference>
<feature type="region of interest" description="Disordered" evidence="1">
    <location>
        <begin position="519"/>
        <end position="577"/>
    </location>
</feature>
<dbReference type="Proteomes" id="UP000800092">
    <property type="component" value="Unassembled WGS sequence"/>
</dbReference>
<feature type="compositionally biased region" description="Low complexity" evidence="1">
    <location>
        <begin position="535"/>
        <end position="567"/>
    </location>
</feature>
<dbReference type="InterPro" id="IPR036047">
    <property type="entry name" value="F-box-like_dom_sf"/>
</dbReference>
<protein>
    <recommendedName>
        <fullName evidence="2">F-box domain-containing protein</fullName>
    </recommendedName>
</protein>
<sequence length="956" mass="105701">MSAYKRKTLAGGPSKKDLFAPLRSTQIVNSKPVLPAELIATILDYLPGPDLIRFALTSRRMRDMVYDDTRWIRKLRLMGCWNEAEARRRHDEARRKKLDAPQAKEVEEAQRAGSYADGTLNGATGRQHSGHRRSETLFDASIDDTQQNTGSSAVQKPAPHLVEDGFSAIDLSPKKLQNRLLSSPKDTNEVLQVMSKVRSIRGSARQEYGKIHGALAPYYFDLLITPGQDDSAIFRTFQQPEQRAQMLSQVRTFAKADIAEGGLLREEKVDSIMGIFENAALREFEQGVQAEDVDGDMRQFANVLVTLNGGSSAVDVFIQRSSVISNKRSLGRPTDALSGVSSDNINLQASADFFRRLAAALNEQALLIDRVFPSTVDVLLPFVRRAMDDVISDYVENLFREARGRTLECYLKAVSNTYDQMHQFGDSLKSSKGCKDDFAQQVNELIVLCLDPHVDPYMEKELEYFKMKCDAEVEAWDKQRSQEEASTESLFMSNVTRQAAKSDFLKSFRKVVMMPVNAFPAKSSPSTTNKPGHRSTSYTGSYTGSSLELPSRTGSPIPSPSTPGTRPASPSQRPENLPTTELAAKTAIMNSRLEGIRSLFSIEVALNLIHLGKASIERLAIFAKVGSQSCTASKARESCETIFISLIKILGVRHIKGGFDKAVDHLANYNPRDAVQPSTPSASSNGHSLASPTTPSGRKGVAPLVTFLELVNVGDMIQQMVDLFFIEELITPRLVDPDDFLDAAIKEKKRFEQMLDERVAAGLNKGIDVLLDEVEFVYATTQKPTDFNPGAMGTGSGDVGVVDIGPSETASRVVELLGSHTGMLVGSTDKNVLDVFNQEVGQRLFTVLCKHLKRQRISVDGAVKLISDINHYALFVGSLRQKPLTPYFTALRELSQIYLIDTKHAKDIATVVADAGRYHGVITAEEMYEFAERRADWLVVRRDVEKAMYGIGCLIM</sequence>
<dbReference type="GO" id="GO:0006887">
    <property type="term" value="P:exocytosis"/>
    <property type="evidence" value="ECO:0007669"/>
    <property type="project" value="TreeGrafter"/>
</dbReference>
<dbReference type="PANTHER" id="PTHR12100">
    <property type="entry name" value="SEC10"/>
    <property type="match status" value="1"/>
</dbReference>
<dbReference type="Pfam" id="PF07393">
    <property type="entry name" value="Sec10_HB"/>
    <property type="match status" value="1"/>
</dbReference>
<feature type="compositionally biased region" description="Polar residues" evidence="1">
    <location>
        <begin position="676"/>
        <end position="696"/>
    </location>
</feature>
<dbReference type="InterPro" id="IPR048627">
    <property type="entry name" value="Sec10_HB"/>
</dbReference>
<dbReference type="PANTHER" id="PTHR12100:SF1">
    <property type="entry name" value="RECYCLIN-1"/>
    <property type="match status" value="1"/>
</dbReference>
<keyword evidence="4" id="KW-1185">Reference proteome</keyword>
<gene>
    <name evidence="3" type="ORF">EV356DRAFT_502373</name>
</gene>
<dbReference type="InterPro" id="IPR001810">
    <property type="entry name" value="F-box_dom"/>
</dbReference>
<dbReference type="PROSITE" id="PS50181">
    <property type="entry name" value="FBOX"/>
    <property type="match status" value="1"/>
</dbReference>
<evidence type="ECO:0000259" key="2">
    <source>
        <dbReference type="PROSITE" id="PS50181"/>
    </source>
</evidence>
<dbReference type="GO" id="GO:0006893">
    <property type="term" value="P:Golgi to plasma membrane transport"/>
    <property type="evidence" value="ECO:0007669"/>
    <property type="project" value="TreeGrafter"/>
</dbReference>
<dbReference type="AlphaFoldDB" id="A0A6A6HN88"/>
<feature type="domain" description="F-box" evidence="2">
    <location>
        <begin position="28"/>
        <end position="74"/>
    </location>
</feature>
<evidence type="ECO:0000313" key="4">
    <source>
        <dbReference type="Proteomes" id="UP000800092"/>
    </source>
</evidence>
<feature type="region of interest" description="Disordered" evidence="1">
    <location>
        <begin position="673"/>
        <end position="697"/>
    </location>
</feature>
<proteinExistence type="predicted"/>
<evidence type="ECO:0000256" key="1">
    <source>
        <dbReference type="SAM" id="MobiDB-lite"/>
    </source>
</evidence>